<dbReference type="EMBL" id="JNBS01004035">
    <property type="protein sequence ID" value="OQR84330.1"/>
    <property type="molecule type" value="Genomic_DNA"/>
</dbReference>
<sequence length="229" mass="25082">MSNFALNAKSSTLATLFVFLGLVCCCCGYRLKYIIAICIAISCTSYLIYLSPLYIFIPLLFGFLTLCLSWFFGGRHLFFQLATLGLHAIGTLIVGGITVWAIHPTMDLEWALLYMVFAIFMMLIFVCTLPYQAIIFATSTIGTGLIVHGSALFIPDKAYNCLDPISFAMIEIASISLQVYLSNSTSRRLSAADTVIATPTPTSINTPIAITTPPLVEEHTITIHSVDIK</sequence>
<name>A0A1V9YF36_9STRA</name>
<evidence type="ECO:0000313" key="3">
    <source>
        <dbReference type="Proteomes" id="UP000243217"/>
    </source>
</evidence>
<feature type="transmembrane region" description="Helical" evidence="1">
    <location>
        <begin position="84"/>
        <end position="102"/>
    </location>
</feature>
<feature type="transmembrane region" description="Helical" evidence="1">
    <location>
        <begin position="6"/>
        <end position="26"/>
    </location>
</feature>
<reference evidence="2 3" key="1">
    <citation type="journal article" date="2014" name="Genome Biol. Evol.">
        <title>The secreted proteins of Achlya hypogyna and Thraustotheca clavata identify the ancestral oomycete secretome and reveal gene acquisitions by horizontal gene transfer.</title>
        <authorList>
            <person name="Misner I."/>
            <person name="Blouin N."/>
            <person name="Leonard G."/>
            <person name="Richards T.A."/>
            <person name="Lane C.E."/>
        </authorList>
    </citation>
    <scope>NUCLEOTIDE SEQUENCE [LARGE SCALE GENOMIC DNA]</scope>
    <source>
        <strain evidence="2 3">ATCC 34112</strain>
    </source>
</reference>
<evidence type="ECO:0000256" key="1">
    <source>
        <dbReference type="SAM" id="Phobius"/>
    </source>
</evidence>
<feature type="transmembrane region" description="Helical" evidence="1">
    <location>
        <begin position="108"/>
        <end position="126"/>
    </location>
</feature>
<gene>
    <name evidence="2" type="ORF">THRCLA_23086</name>
</gene>
<evidence type="ECO:0000313" key="2">
    <source>
        <dbReference type="EMBL" id="OQR84330.1"/>
    </source>
</evidence>
<proteinExistence type="predicted"/>
<evidence type="ECO:0008006" key="4">
    <source>
        <dbReference type="Google" id="ProtNLM"/>
    </source>
</evidence>
<keyword evidence="1" id="KW-1133">Transmembrane helix</keyword>
<dbReference type="OrthoDB" id="84008at2759"/>
<feature type="transmembrane region" description="Helical" evidence="1">
    <location>
        <begin position="55"/>
        <end position="72"/>
    </location>
</feature>
<keyword evidence="3" id="KW-1185">Reference proteome</keyword>
<feature type="transmembrane region" description="Helical" evidence="1">
    <location>
        <begin position="133"/>
        <end position="153"/>
    </location>
</feature>
<organism evidence="2 3">
    <name type="scientific">Thraustotheca clavata</name>
    <dbReference type="NCBI Taxonomy" id="74557"/>
    <lineage>
        <taxon>Eukaryota</taxon>
        <taxon>Sar</taxon>
        <taxon>Stramenopiles</taxon>
        <taxon>Oomycota</taxon>
        <taxon>Saprolegniomycetes</taxon>
        <taxon>Saprolegniales</taxon>
        <taxon>Achlyaceae</taxon>
        <taxon>Thraustotheca</taxon>
    </lineage>
</organism>
<keyword evidence="1" id="KW-0472">Membrane</keyword>
<comment type="caution">
    <text evidence="2">The sequence shown here is derived from an EMBL/GenBank/DDBJ whole genome shotgun (WGS) entry which is preliminary data.</text>
</comment>
<protein>
    <recommendedName>
        <fullName evidence="4">DUF4203 domain-containing protein</fullName>
    </recommendedName>
</protein>
<dbReference type="AlphaFoldDB" id="A0A1V9YF36"/>
<accession>A0A1V9YF36</accession>
<dbReference type="Proteomes" id="UP000243217">
    <property type="component" value="Unassembled WGS sequence"/>
</dbReference>
<keyword evidence="1" id="KW-0812">Transmembrane</keyword>